<comment type="caution">
    <text evidence="2">The sequence shown here is derived from an EMBL/GenBank/DDBJ whole genome shotgun (WGS) entry which is preliminary data.</text>
</comment>
<dbReference type="InterPro" id="IPR003793">
    <property type="entry name" value="UPF0166"/>
</dbReference>
<evidence type="ECO:0000313" key="2">
    <source>
        <dbReference type="EMBL" id="EAU53848.1"/>
    </source>
</evidence>
<comment type="similarity">
    <text evidence="1">Belongs to the UPF0166 family.</text>
</comment>
<organism evidence="2 3">
    <name type="scientific">Mariprofundus ferrooxydans PV-1</name>
    <dbReference type="NCBI Taxonomy" id="314345"/>
    <lineage>
        <taxon>Bacteria</taxon>
        <taxon>Pseudomonadati</taxon>
        <taxon>Pseudomonadota</taxon>
        <taxon>Candidatius Mariprofundia</taxon>
        <taxon>Mariprofundales</taxon>
        <taxon>Mariprofundaceae</taxon>
        <taxon>Mariprofundus</taxon>
    </lineage>
</organism>
<dbReference type="HOGENOM" id="CLU_146749_1_0_0"/>
<proteinExistence type="inferred from homology"/>
<accession>Q0EX26</accession>
<dbReference type="InterPro" id="IPR015867">
    <property type="entry name" value="N-reg_PII/ATP_PRibTrfase_C"/>
</dbReference>
<dbReference type="STRING" id="314344.AL013_08845"/>
<protein>
    <submittedName>
        <fullName evidence="2">Uncharacterized protein</fullName>
    </submittedName>
</protein>
<reference evidence="2 3" key="1">
    <citation type="submission" date="2006-09" db="EMBL/GenBank/DDBJ databases">
        <authorList>
            <person name="Emerson D."/>
            <person name="Ferriera S."/>
            <person name="Johnson J."/>
            <person name="Kravitz S."/>
            <person name="Halpern A."/>
            <person name="Remington K."/>
            <person name="Beeson K."/>
            <person name="Tran B."/>
            <person name="Rogers Y.-H."/>
            <person name="Friedman R."/>
            <person name="Venter J.C."/>
        </authorList>
    </citation>
    <scope>NUCLEOTIDE SEQUENCE [LARGE SCALE GENOMIC DNA]</scope>
    <source>
        <strain evidence="2 3">PV-1</strain>
    </source>
</reference>
<dbReference type="eggNOG" id="COG1993">
    <property type="taxonomic scope" value="Bacteria"/>
</dbReference>
<dbReference type="InterPro" id="IPR011322">
    <property type="entry name" value="N-reg_PII-like_a/b"/>
</dbReference>
<sequence length="110" mass="12044">MIEGSCLRIYLTESSKIDGKPAMEAILILCREAGLAGVSVIRGIEGVGEGGIHSASFLALSNDLPLLVEAIDTTARIEQALEMMRPHLAHCLVAYWPVSLMRTEYLHRHD</sequence>
<dbReference type="EMBL" id="AATS01000016">
    <property type="protein sequence ID" value="EAU53848.1"/>
    <property type="molecule type" value="Genomic_DNA"/>
</dbReference>
<dbReference type="RefSeq" id="WP_009850048.1">
    <property type="nucleotide sequence ID" value="NZ_DS022294.1"/>
</dbReference>
<name>Q0EX26_9PROT</name>
<gene>
    <name evidence="2" type="ORF">SPV1_12777</name>
</gene>
<evidence type="ECO:0000313" key="3">
    <source>
        <dbReference type="Proteomes" id="UP000005297"/>
    </source>
</evidence>
<dbReference type="Pfam" id="PF02641">
    <property type="entry name" value="DUF190"/>
    <property type="match status" value="1"/>
</dbReference>
<dbReference type="PANTHER" id="PTHR35983:SF1">
    <property type="entry name" value="UPF0166 PROTEIN TM_0021"/>
    <property type="match status" value="1"/>
</dbReference>
<evidence type="ECO:0000256" key="1">
    <source>
        <dbReference type="ARBA" id="ARBA00010554"/>
    </source>
</evidence>
<dbReference type="OrthoDB" id="5295185at2"/>
<dbReference type="SUPFAM" id="SSF54913">
    <property type="entry name" value="GlnB-like"/>
    <property type="match status" value="1"/>
</dbReference>
<dbReference type="AlphaFoldDB" id="Q0EX26"/>
<dbReference type="Gene3D" id="3.30.70.120">
    <property type="match status" value="1"/>
</dbReference>
<dbReference type="InParanoid" id="Q0EX26"/>
<dbReference type="PANTHER" id="PTHR35983">
    <property type="entry name" value="UPF0166 PROTEIN TM_0021"/>
    <property type="match status" value="1"/>
</dbReference>
<dbReference type="Proteomes" id="UP000005297">
    <property type="component" value="Unassembled WGS sequence"/>
</dbReference>
<keyword evidence="3" id="KW-1185">Reference proteome</keyword>